<comment type="function">
    <text evidence="7">Catalyzes the glycosylation of 4,4'-diaponeurosporenoate, i.e. the esterification of glucose at the C1'' position with the carboxyl group of 4,4'-diaponeurosporenic acid, to form glycosyl-4,4'-diaponeurosporenoate. This is a step in the biosynthesis of staphyloxanthin, an orange pigment present in most staphylococci strains.</text>
</comment>
<evidence type="ECO:0000256" key="5">
    <source>
        <dbReference type="ARBA" id="ARBA00022746"/>
    </source>
</evidence>
<evidence type="ECO:0000313" key="12">
    <source>
        <dbReference type="EMBL" id="MDT2829104.1"/>
    </source>
</evidence>
<accession>A0ABU3FUZ4</accession>
<comment type="subcellular location">
    <subcellularLocation>
        <location evidence="1">Cell membrane</location>
    </subcellularLocation>
</comment>
<dbReference type="PANTHER" id="PTHR43646:SF2">
    <property type="entry name" value="GLYCOSYLTRANSFERASE 2-LIKE DOMAIN-CONTAINING PROTEIN"/>
    <property type="match status" value="1"/>
</dbReference>
<evidence type="ECO:0000256" key="8">
    <source>
        <dbReference type="ARBA" id="ARBA00037904"/>
    </source>
</evidence>
<evidence type="ECO:0000259" key="11">
    <source>
        <dbReference type="Pfam" id="PF00535"/>
    </source>
</evidence>
<evidence type="ECO:0000256" key="6">
    <source>
        <dbReference type="ARBA" id="ARBA00023136"/>
    </source>
</evidence>
<dbReference type="SUPFAM" id="SSF53448">
    <property type="entry name" value="Nucleotide-diphospho-sugar transferases"/>
    <property type="match status" value="1"/>
</dbReference>
<dbReference type="InterPro" id="IPR026461">
    <property type="entry name" value="Trfase_2_rSAM/seldom_assoc"/>
</dbReference>
<sequence>MISVIIPTLNEEQRIGKLLPQISQLLKSIPHELIVVDGGSSDQTIQQAESFAATYQLPKGNRGAQLHYGAEQSRGDFLWFLHSDSELKIESTELVKLQQVLRDSEYSAAFFQLSFDSSDKFFAYLAWTSSLRARFLGLIFGDQGLFVTRECYQQVGGFDAIPLMEDWQLSRRLRKIGQFYPAIGKISTSSRRFRKGKLRTHLAMHHIKLLYLLGMSPEKLAKRYYK</sequence>
<dbReference type="Gene3D" id="3.90.550.10">
    <property type="entry name" value="Spore Coat Polysaccharide Biosynthesis Protein SpsA, Chain A"/>
    <property type="match status" value="1"/>
</dbReference>
<keyword evidence="2" id="KW-1003">Cell membrane</keyword>
<feature type="domain" description="Glycosyltransferase 2-like" evidence="11">
    <location>
        <begin position="3"/>
        <end position="131"/>
    </location>
</feature>
<organism evidence="12 13">
    <name type="scientific">Enterococcus viikkiensis</name>
    <dbReference type="NCBI Taxonomy" id="930854"/>
    <lineage>
        <taxon>Bacteria</taxon>
        <taxon>Bacillati</taxon>
        <taxon>Bacillota</taxon>
        <taxon>Bacilli</taxon>
        <taxon>Lactobacillales</taxon>
        <taxon>Enterococcaceae</taxon>
        <taxon>Enterococcus</taxon>
    </lineage>
</organism>
<dbReference type="InterPro" id="IPR001173">
    <property type="entry name" value="Glyco_trans_2-like"/>
</dbReference>
<keyword evidence="3" id="KW-0328">Glycosyltransferase</keyword>
<dbReference type="EMBL" id="JARQBN010000028">
    <property type="protein sequence ID" value="MDT2829104.1"/>
    <property type="molecule type" value="Genomic_DNA"/>
</dbReference>
<dbReference type="RefSeq" id="WP_311819655.1">
    <property type="nucleotide sequence ID" value="NZ_JARQBN010000028.1"/>
</dbReference>
<comment type="caution">
    <text evidence="12">The sequence shown here is derived from an EMBL/GenBank/DDBJ whole genome shotgun (WGS) entry which is preliminary data.</text>
</comment>
<dbReference type="PANTHER" id="PTHR43646">
    <property type="entry name" value="GLYCOSYLTRANSFERASE"/>
    <property type="match status" value="1"/>
</dbReference>
<evidence type="ECO:0000256" key="4">
    <source>
        <dbReference type="ARBA" id="ARBA00022679"/>
    </source>
</evidence>
<dbReference type="Pfam" id="PF00535">
    <property type="entry name" value="Glycos_transf_2"/>
    <property type="match status" value="1"/>
</dbReference>
<proteinExistence type="inferred from homology"/>
<dbReference type="Proteomes" id="UP001265301">
    <property type="component" value="Unassembled WGS sequence"/>
</dbReference>
<dbReference type="CDD" id="cd02522">
    <property type="entry name" value="GT_2_like_a"/>
    <property type="match status" value="1"/>
</dbReference>
<keyword evidence="13" id="KW-1185">Reference proteome</keyword>
<gene>
    <name evidence="12" type="ORF">P7H59_11735</name>
</gene>
<reference evidence="12 13" key="1">
    <citation type="submission" date="2023-03" db="EMBL/GenBank/DDBJ databases">
        <authorList>
            <person name="Shen W."/>
            <person name="Cai J."/>
        </authorList>
    </citation>
    <scope>NUCLEOTIDE SEQUENCE [LARGE SCALE GENOMIC DNA]</scope>
    <source>
        <strain evidence="12 13">B101</strain>
    </source>
</reference>
<evidence type="ECO:0000256" key="9">
    <source>
        <dbReference type="ARBA" id="ARBA00038120"/>
    </source>
</evidence>
<evidence type="ECO:0000313" key="13">
    <source>
        <dbReference type="Proteomes" id="UP001265301"/>
    </source>
</evidence>
<name>A0ABU3FUZ4_9ENTE</name>
<keyword evidence="4" id="KW-0808">Transferase</keyword>
<dbReference type="InterPro" id="IPR029044">
    <property type="entry name" value="Nucleotide-diphossugar_trans"/>
</dbReference>
<keyword evidence="6" id="KW-0472">Membrane</keyword>
<keyword evidence="5" id="KW-0125">Carotenoid biosynthesis</keyword>
<evidence type="ECO:0000256" key="3">
    <source>
        <dbReference type="ARBA" id="ARBA00022676"/>
    </source>
</evidence>
<protein>
    <recommendedName>
        <fullName evidence="10">4,4'-diaponeurosporenoate glycosyltransferase</fullName>
    </recommendedName>
</protein>
<comment type="similarity">
    <text evidence="9">Belongs to the glycosyltransferase 2 family. CrtQ subfamily.</text>
</comment>
<evidence type="ECO:0000256" key="7">
    <source>
        <dbReference type="ARBA" id="ARBA00037281"/>
    </source>
</evidence>
<evidence type="ECO:0000256" key="1">
    <source>
        <dbReference type="ARBA" id="ARBA00004236"/>
    </source>
</evidence>
<comment type="pathway">
    <text evidence="8">Carotenoid biosynthesis; staphyloxanthin biosynthesis; staphyloxanthin from farnesyl diphosphate: step 4/5.</text>
</comment>
<evidence type="ECO:0000256" key="2">
    <source>
        <dbReference type="ARBA" id="ARBA00022475"/>
    </source>
</evidence>
<dbReference type="NCBIfam" id="TIGR04283">
    <property type="entry name" value="glyco_like_mftF"/>
    <property type="match status" value="1"/>
</dbReference>
<evidence type="ECO:0000256" key="10">
    <source>
        <dbReference type="ARBA" id="ARBA00040345"/>
    </source>
</evidence>